<name>A0A9D1SZD3_9FIRM</name>
<dbReference type="EMBL" id="DVOF01000101">
    <property type="protein sequence ID" value="HIV02603.1"/>
    <property type="molecule type" value="Genomic_DNA"/>
</dbReference>
<evidence type="ECO:0000256" key="2">
    <source>
        <dbReference type="ARBA" id="ARBA00022723"/>
    </source>
</evidence>
<dbReference type="Pfam" id="PF12831">
    <property type="entry name" value="FAD_oxidored"/>
    <property type="match status" value="1"/>
</dbReference>
<keyword evidence="4" id="KW-0408">Iron</keyword>
<dbReference type="PANTHER" id="PTHR43498:SF1">
    <property type="entry name" value="COB--COM HETERODISULFIDE REDUCTASE IRON-SULFUR SUBUNIT A"/>
    <property type="match status" value="1"/>
</dbReference>
<dbReference type="AlphaFoldDB" id="A0A9D1SZD3"/>
<dbReference type="GO" id="GO:0016491">
    <property type="term" value="F:oxidoreductase activity"/>
    <property type="evidence" value="ECO:0007669"/>
    <property type="project" value="UniProtKB-KW"/>
</dbReference>
<evidence type="ECO:0000313" key="6">
    <source>
        <dbReference type="EMBL" id="HIV02603.1"/>
    </source>
</evidence>
<reference evidence="6" key="1">
    <citation type="submission" date="2020-10" db="EMBL/GenBank/DDBJ databases">
        <authorList>
            <person name="Gilroy R."/>
        </authorList>
    </citation>
    <scope>NUCLEOTIDE SEQUENCE</scope>
    <source>
        <strain evidence="6">4920</strain>
    </source>
</reference>
<evidence type="ECO:0000256" key="3">
    <source>
        <dbReference type="ARBA" id="ARBA00023002"/>
    </source>
</evidence>
<keyword evidence="1" id="KW-0004">4Fe-4S</keyword>
<reference evidence="6" key="2">
    <citation type="journal article" date="2021" name="PeerJ">
        <title>Extensive microbial diversity within the chicken gut microbiome revealed by metagenomics and culture.</title>
        <authorList>
            <person name="Gilroy R."/>
            <person name="Ravi A."/>
            <person name="Getino M."/>
            <person name="Pursley I."/>
            <person name="Horton D.L."/>
            <person name="Alikhan N.F."/>
            <person name="Baker D."/>
            <person name="Gharbi K."/>
            <person name="Hall N."/>
            <person name="Watson M."/>
            <person name="Adriaenssens E.M."/>
            <person name="Foster-Nyarko E."/>
            <person name="Jarju S."/>
            <person name="Secka A."/>
            <person name="Antonio M."/>
            <person name="Oren A."/>
            <person name="Chaudhuri R.R."/>
            <person name="La Ragione R."/>
            <person name="Hildebrand F."/>
            <person name="Pallen M.J."/>
        </authorList>
    </citation>
    <scope>NUCLEOTIDE SEQUENCE</scope>
    <source>
        <strain evidence="6">4920</strain>
    </source>
</reference>
<dbReference type="Gene3D" id="3.50.50.60">
    <property type="entry name" value="FAD/NAD(P)-binding domain"/>
    <property type="match status" value="1"/>
</dbReference>
<evidence type="ECO:0000256" key="4">
    <source>
        <dbReference type="ARBA" id="ARBA00023004"/>
    </source>
</evidence>
<evidence type="ECO:0000256" key="5">
    <source>
        <dbReference type="ARBA" id="ARBA00023014"/>
    </source>
</evidence>
<comment type="caution">
    <text evidence="6">The sequence shown here is derived from an EMBL/GenBank/DDBJ whole genome shotgun (WGS) entry which is preliminary data.</text>
</comment>
<dbReference type="GO" id="GO:0046872">
    <property type="term" value="F:metal ion binding"/>
    <property type="evidence" value="ECO:0007669"/>
    <property type="project" value="UniProtKB-KW"/>
</dbReference>
<gene>
    <name evidence="6" type="ORF">IAC74_03445</name>
</gene>
<dbReference type="SUPFAM" id="SSF51905">
    <property type="entry name" value="FAD/NAD(P)-binding domain"/>
    <property type="match status" value="1"/>
</dbReference>
<keyword evidence="5" id="KW-0411">Iron-sulfur</keyword>
<organism evidence="6 7">
    <name type="scientific">Candidatus Aphodoplasma excrementigallinarum</name>
    <dbReference type="NCBI Taxonomy" id="2840673"/>
    <lineage>
        <taxon>Bacteria</taxon>
        <taxon>Bacillati</taxon>
        <taxon>Bacillota</taxon>
        <taxon>Clostridia</taxon>
        <taxon>Eubacteriales</taxon>
        <taxon>Candidatus Aphodoplasma</taxon>
    </lineage>
</organism>
<proteinExistence type="predicted"/>
<protein>
    <submittedName>
        <fullName evidence="6">FAD-dependent oxidoreductase</fullName>
    </submittedName>
</protein>
<dbReference type="Proteomes" id="UP000886743">
    <property type="component" value="Unassembled WGS sequence"/>
</dbReference>
<dbReference type="InterPro" id="IPR039650">
    <property type="entry name" value="HdrA-like"/>
</dbReference>
<dbReference type="InterPro" id="IPR036188">
    <property type="entry name" value="FAD/NAD-bd_sf"/>
</dbReference>
<sequence>HKNHSVDLCVVGGGMAGLCAAVAAARHGIKVALMQDRPVLGGNASSEIRIWITGAMAGAKNVREAGLLEEIIMENYYRNTNLSFSIWDSVLYGIVRGEPNITLLLDCTCQKAEMDGDTIRRVTGWQLTTETYHTVEAKYFADCSGDSILAPLTGAEFMLGREAKRDFGERIPPDEPDKKTMGLSCVFQIRETDSPKKFIPPAWAYKYPTDDMLKERPHDNVTNYWWIELGGDKDSIHDTEDLRDELLKIAFGVWDHMKNYGDHGVENWEMDWIGFLPGKRESRRYVGDYVITQNDVEAEGRFDDIIAYGGWTMDDHFPEGFYYDGGHPTIYHPAPSPWGIPYRCLYSKNIKNLLFAGRNISVTHAALSSSRVMGTCSLLGQALGTAVAIAVNDGVPLRGVDTAKLQQQLMEDDCWIPWHTRKLPPLTKKARVNAEIVRNGIDRETEEGYNGFVGGAGDCVEFSFDDYEDISQVRLVFDSNLNRKSNNMPCNFPLYQPEYKTPVTLIKEFDIVADTPDGERVVYSETNNYQRLAYCDVNVRAKAIRLVPKKTWGDDKFRVFSMDVL</sequence>
<dbReference type="GO" id="GO:0051539">
    <property type="term" value="F:4 iron, 4 sulfur cluster binding"/>
    <property type="evidence" value="ECO:0007669"/>
    <property type="project" value="UniProtKB-KW"/>
</dbReference>
<feature type="non-terminal residue" evidence="6">
    <location>
        <position position="1"/>
    </location>
</feature>
<evidence type="ECO:0000313" key="7">
    <source>
        <dbReference type="Proteomes" id="UP000886743"/>
    </source>
</evidence>
<accession>A0A9D1SZD3</accession>
<dbReference type="PANTHER" id="PTHR43498">
    <property type="entry name" value="FERREDOXIN:COB-COM HETERODISULFIDE REDUCTASE SUBUNIT A"/>
    <property type="match status" value="1"/>
</dbReference>
<keyword evidence="3" id="KW-0560">Oxidoreductase</keyword>
<evidence type="ECO:0000256" key="1">
    <source>
        <dbReference type="ARBA" id="ARBA00022485"/>
    </source>
</evidence>
<keyword evidence="2" id="KW-0479">Metal-binding</keyword>